<dbReference type="KEGG" id="dwd:DSCW_44770"/>
<dbReference type="RefSeq" id="WP_155305847.1">
    <property type="nucleotide sequence ID" value="NZ_AP021875.1"/>
</dbReference>
<gene>
    <name evidence="2" type="ORF">DSCW_44770</name>
</gene>
<dbReference type="CDD" id="cd05254">
    <property type="entry name" value="dTDP_HR_like_SDR_e"/>
    <property type="match status" value="1"/>
</dbReference>
<dbReference type="InterPro" id="IPR036291">
    <property type="entry name" value="NAD(P)-bd_dom_sf"/>
</dbReference>
<evidence type="ECO:0000313" key="3">
    <source>
        <dbReference type="Proteomes" id="UP000427769"/>
    </source>
</evidence>
<dbReference type="Pfam" id="PF04321">
    <property type="entry name" value="RmlD_sub_bind"/>
    <property type="match status" value="1"/>
</dbReference>
<dbReference type="GO" id="GO:0019305">
    <property type="term" value="P:dTDP-rhamnose biosynthetic process"/>
    <property type="evidence" value="ECO:0007669"/>
    <property type="project" value="UniProtKB-UniPathway"/>
</dbReference>
<dbReference type="UniPathway" id="UPA00124"/>
<dbReference type="OrthoDB" id="9803892at2"/>
<dbReference type="Proteomes" id="UP000427769">
    <property type="component" value="Chromosome"/>
</dbReference>
<sequence>MSSAGNHPRRLLITGASGFLGWHLCRLAASEWSVYGVGCRHRVTVYDATPVTGDLTDSDVMATLFDRIRPQAVIHAAAASDPAFCERHIDEARRINVTATESLAGQCARWKIPFVFTSTDLVFDGTRPPYAEDDATTPIAAYGRQKVEAEQRVMACWPKALICRLPLMIGLSGGFRGNFSFEMLKAIETGTSMNLFADEFRTPVDGQSAAAGILTVMGKTSGILNLGGRRRISRYEMGRRLAVIMECKDANIRPVSIREVAAAAPRSPDVSLNSQRAYRLGYDPADLDLTLERMVNTFRKGQP</sequence>
<dbReference type="PANTHER" id="PTHR43242:SF1">
    <property type="entry name" value="NAD(P)-BINDING ROSSMANN-FOLD SUPERFAMILY PROTEIN"/>
    <property type="match status" value="1"/>
</dbReference>
<organism evidence="2 3">
    <name type="scientific">Desulfosarcina widdelii</name>
    <dbReference type="NCBI Taxonomy" id="947919"/>
    <lineage>
        <taxon>Bacteria</taxon>
        <taxon>Pseudomonadati</taxon>
        <taxon>Thermodesulfobacteriota</taxon>
        <taxon>Desulfobacteria</taxon>
        <taxon>Desulfobacterales</taxon>
        <taxon>Desulfosarcinaceae</taxon>
        <taxon>Desulfosarcina</taxon>
    </lineage>
</organism>
<dbReference type="PANTHER" id="PTHR43242">
    <property type="entry name" value="NAD(P)-BINDING ROSSMANN-FOLD SUPERFAMILY PROTEIN"/>
    <property type="match status" value="1"/>
</dbReference>
<protein>
    <submittedName>
        <fullName evidence="2">NAD(P)-dependent oxidoreductase</fullName>
    </submittedName>
</protein>
<dbReference type="AlphaFoldDB" id="A0A5K7Z8G6"/>
<dbReference type="SUPFAM" id="SSF51735">
    <property type="entry name" value="NAD(P)-binding Rossmann-fold domains"/>
    <property type="match status" value="1"/>
</dbReference>
<dbReference type="Gene3D" id="3.40.50.720">
    <property type="entry name" value="NAD(P)-binding Rossmann-like Domain"/>
    <property type="match status" value="1"/>
</dbReference>
<accession>A0A5K7Z8G6</accession>
<dbReference type="InterPro" id="IPR029903">
    <property type="entry name" value="RmlD-like-bd"/>
</dbReference>
<feature type="domain" description="RmlD-like substrate binding" evidence="1">
    <location>
        <begin position="10"/>
        <end position="298"/>
    </location>
</feature>
<evidence type="ECO:0000259" key="1">
    <source>
        <dbReference type="Pfam" id="PF04321"/>
    </source>
</evidence>
<name>A0A5K7Z8G6_9BACT</name>
<reference evidence="2 3" key="1">
    <citation type="submission" date="2019-11" db="EMBL/GenBank/DDBJ databases">
        <title>Comparative genomics of hydrocarbon-degrading Desulfosarcina strains.</title>
        <authorList>
            <person name="Watanabe M."/>
            <person name="Kojima H."/>
            <person name="Fukui M."/>
        </authorList>
    </citation>
    <scope>NUCLEOTIDE SEQUENCE [LARGE SCALE GENOMIC DNA]</scope>
    <source>
        <strain evidence="2 3">PP31</strain>
    </source>
</reference>
<evidence type="ECO:0000313" key="2">
    <source>
        <dbReference type="EMBL" id="BBO77060.1"/>
    </source>
</evidence>
<proteinExistence type="predicted"/>
<keyword evidence="3" id="KW-1185">Reference proteome</keyword>
<dbReference type="EMBL" id="AP021875">
    <property type="protein sequence ID" value="BBO77060.1"/>
    <property type="molecule type" value="Genomic_DNA"/>
</dbReference>